<keyword evidence="3" id="KW-1185">Reference proteome</keyword>
<proteinExistence type="predicted"/>
<dbReference type="RefSeq" id="WP_002701168.1">
    <property type="nucleotide sequence ID" value="NZ_AAWS01000035.1"/>
</dbReference>
<evidence type="ECO:0000313" key="3">
    <source>
        <dbReference type="Proteomes" id="UP000004095"/>
    </source>
</evidence>
<dbReference type="EMBL" id="AAWS01000035">
    <property type="protein sequence ID" value="EAY26371.1"/>
    <property type="molecule type" value="Genomic_DNA"/>
</dbReference>
<dbReference type="SUPFAM" id="SSF56091">
    <property type="entry name" value="DNA ligase/mRNA capping enzyme, catalytic domain"/>
    <property type="match status" value="1"/>
</dbReference>
<organism evidence="2 3">
    <name type="scientific">Microscilla marina ATCC 23134</name>
    <dbReference type="NCBI Taxonomy" id="313606"/>
    <lineage>
        <taxon>Bacteria</taxon>
        <taxon>Pseudomonadati</taxon>
        <taxon>Bacteroidota</taxon>
        <taxon>Cytophagia</taxon>
        <taxon>Cytophagales</taxon>
        <taxon>Microscillaceae</taxon>
        <taxon>Microscilla</taxon>
    </lineage>
</organism>
<gene>
    <name evidence="2" type="ORF">M23134_04649</name>
</gene>
<evidence type="ECO:0000313" key="2">
    <source>
        <dbReference type="EMBL" id="EAY26371.1"/>
    </source>
</evidence>
<dbReference type="InterPro" id="IPR019039">
    <property type="entry name" value="T4-Rnl1-like_N"/>
</dbReference>
<reference evidence="2 3" key="1">
    <citation type="submission" date="2007-01" db="EMBL/GenBank/DDBJ databases">
        <authorList>
            <person name="Haygood M."/>
            <person name="Podell S."/>
            <person name="Anderson C."/>
            <person name="Hopkinson B."/>
            <person name="Roe K."/>
            <person name="Barbeau K."/>
            <person name="Gaasterland T."/>
            <person name="Ferriera S."/>
            <person name="Johnson J."/>
            <person name="Kravitz S."/>
            <person name="Beeson K."/>
            <person name="Sutton G."/>
            <person name="Rogers Y.-H."/>
            <person name="Friedman R."/>
            <person name="Frazier M."/>
            <person name="Venter J.C."/>
        </authorList>
    </citation>
    <scope>NUCLEOTIDE SEQUENCE [LARGE SCALE GENOMIC DNA]</scope>
    <source>
        <strain evidence="2 3">ATCC 23134</strain>
    </source>
</reference>
<dbReference type="Pfam" id="PF09511">
    <property type="entry name" value="RNA_lig_T4_1"/>
    <property type="match status" value="1"/>
</dbReference>
<sequence length="699" mass="80157">MLIQQLQQIAQQSVYTPAELLQLHVFEGIIRRVATTEFSQTLVLRGGMMSRHWYAPGKWMPGDIDFMVQTPMAVEAMEEAWRHILNQVPAPDDEVRFLTKGLHSEVTWAEAKDPGLRIFVQAKVAHQDALLNAQIDISYADPVVPVATTRAYATVLATHALPQLKMVHRETSAGWKFYGLFERKRDKWRPKDLFGFYWLLTHYNLNLAQVLASFRETSVERGTPLGMAARFFEGTFARGKGSQRLWRSFCRTHPGFDLPEKVEEVVQTIRQKLEPHFKQLLHTHSHIAALGERGFPLIKHLQDVLPAIAERDEFQVYTRDTYQIVDYKNQLKYSFLPVAQAMHPSVASIYALRRECRGLIFNKRGELVHRKLHKFFRIDENEESRLTNIDWTHPCLVLEKLDGSLVAPIVWQGTLRWTTRKGLSTIADQAGAFAERQQKNGATTGYLPMVQALLKAGWTPCFEWCSRQHPIVLDHPNDRLVLTVVRHTTTGHYLNFDTMVALAQRHQVAHIKQVGILANLEEAQRFVETVATERRGEGYILRFPDDRFYKVKNKWYQKLHQLVAHESNEIYIWQATLKGEIADMLAGVAPGLRPNIQAFSNTLATAVQHLIQWLQDFVTGAHKAIGKATHTPTEANKLFALSYARRQNSLRESLAFRGWHAYQAHGKATNFAEIVTEILLAHCQTRQRLQRIRNKVLAG</sequence>
<dbReference type="OrthoDB" id="9808443at2"/>
<dbReference type="Pfam" id="PF08843">
    <property type="entry name" value="AbiEii"/>
    <property type="match status" value="1"/>
</dbReference>
<protein>
    <recommendedName>
        <fullName evidence="1">T4 RNA ligase 1-like N-terminal domain-containing protein</fullName>
    </recommendedName>
</protein>
<dbReference type="AlphaFoldDB" id="A1ZTE9"/>
<dbReference type="InterPro" id="IPR014942">
    <property type="entry name" value="AbiEii"/>
</dbReference>
<accession>A1ZTE9</accession>
<comment type="caution">
    <text evidence="2">The sequence shown here is derived from an EMBL/GenBank/DDBJ whole genome shotgun (WGS) entry which is preliminary data.</text>
</comment>
<evidence type="ECO:0000259" key="1">
    <source>
        <dbReference type="Pfam" id="PF09511"/>
    </source>
</evidence>
<feature type="domain" description="T4 RNA ligase 1-like N-terminal" evidence="1">
    <location>
        <begin position="355"/>
        <end position="555"/>
    </location>
</feature>
<name>A1ZTE9_MICM2</name>
<dbReference type="eggNOG" id="COG2253">
    <property type="taxonomic scope" value="Bacteria"/>
</dbReference>
<dbReference type="Proteomes" id="UP000004095">
    <property type="component" value="Unassembled WGS sequence"/>
</dbReference>